<evidence type="ECO:0008006" key="4">
    <source>
        <dbReference type="Google" id="ProtNLM"/>
    </source>
</evidence>
<evidence type="ECO:0000313" key="2">
    <source>
        <dbReference type="EMBL" id="KAK8893400.1"/>
    </source>
</evidence>
<accession>A0ABR2KQI0</accession>
<reference evidence="2 3" key="1">
    <citation type="submission" date="2024-04" db="EMBL/GenBank/DDBJ databases">
        <title>Tritrichomonas musculus Genome.</title>
        <authorList>
            <person name="Alves-Ferreira E."/>
            <person name="Grigg M."/>
            <person name="Lorenzi H."/>
            <person name="Galac M."/>
        </authorList>
    </citation>
    <scope>NUCLEOTIDE SEQUENCE [LARGE SCALE GENOMIC DNA]</scope>
    <source>
        <strain evidence="2 3">EAF2021</strain>
    </source>
</reference>
<evidence type="ECO:0000313" key="3">
    <source>
        <dbReference type="Proteomes" id="UP001470230"/>
    </source>
</evidence>
<evidence type="ECO:0000256" key="1">
    <source>
        <dbReference type="SAM" id="MobiDB-lite"/>
    </source>
</evidence>
<sequence>MHSEETNLAKLIISANGMIVSNCKSFLSEMTSNPKLYREYLHNLSFNGNSISFFLKKAASIKPENFYDSYKEFSSYFPNINLFLESSPKRGNGTQYFTELLKVDWYSDLIKIALCYFIQKILSQFLNEMIYLNETISVDEIKKVILLIFEFIKKLEPPTNDYEESLALETMDLWSFTIYLLSSINSEIVWSIFVENVLSNSEITDFHRACFYSSFSSIVLSSKQGNDYTNHISNLIQLLSTKSSNHFYCIELTKLIHTLLFQNIKILKSSFNSSTTQQLFQILISQMDFNKEAFNLVAHISNFIDSTIFSTINQYINYYDKVNPEMRPSYIKSIVYKLYGENFATPVEISKKHINYGWNIKGSRSSQDVIINFMLNKDDTLKDYGDELSYVVEQMMISDLYYFTKVILKQMDDSQNTKTNICTSLYKGLKLFYSNITYFQELNPILNNDVKKSDNDSDDDDNDEEESECSTDILKTLEEKARLIVFGFLAKREKKKCTVYYDTSSLAASLLSAITDDDEKQILNEQIRTLSDTSKPIFTEEDQINDISMYTSQFGNAYKPVELEKNPEVEEYIEDPTKSFNPDLQNVLALTVYLNPSDYIIQFVTDTLLACSPLNGSMIMRCLQALIHLKHENAALIIHHLCDYFISNQIDVVEITLIINAINLVIESAYFEKIPLSGETMSKICLIAILGFVTPDPMVHQKIFDICQTLMHSKTSIFYLQIFFERYEKELSFDALRRAAQAIMPISDNDANFLLQPTFHQVSLSNYPTFYLFYLSALGRFIVEHNEGFEYSIKYLTKVLSEKLFSLDNQQLDSYFTNNCLALLLSIAENMDVFKMYQIKRTCLIFLRKYSSNETENAFLTDKDINNSVQLIAILSGITPSLYQAIMPLFSQASFPIARTFSFLTHEMICRGTFTCMENNRLSKSLYAVLHASLILIFRRYVDSEDLFLAKSPRISTFSSIHLFLNNFCEALEAVFRNIAEANQQNSKPLFICENSQLRTIIDHPFNTKKWFAFFCNLMSYTESMFCDNLMAAFNGWLGISQIPDKYFRTFMEKLPSLGKLYPDISTTIFKCNPSNRLPFYIIHARKHFHMFMAIANQIVVEGIPTENKVNDTITFRFGNTETIYYHNCGSLIALALFNMISKRTDRRIAGLKFLSAMVAIIGIFRNDPHSTAQIYKFIETIKPTMLNSFTVFLQRDFIALNSLLASKFKFCGEQFANECFSIVKTKEKTSQINSKVLPSFPSLSQPSQGGVTKPIKLKPIAQSDAQKNELVSYMRSTSVDYQMNFALKNINMSNINNEPISSKYSVRKSWNAIMGSNLQLLSMQKQSMKCEQINVEKPQILTSLMAEWLNPISFDLQKIGICRDCKEEYRVFGIYSFVNGLLTLCNAQGMTKPLADILDILIENNHELLELCLYDLQATSPSHAKSATLFLIYLYNKKPEDFIKFIREYLRVTAWYFYEIQVSKVDQLLDINKIMDRNSGVFTGVDMPSQPNKIQKGSRERSFSSESKNSLNRPAQQAYEVDYLQIINFTLNLVDECRKENAERFHEIRSEILIFCLIHNSTFSEIADTLISNITKLKPNVQAAGAAQAFIAQNKVQETWKLSDIAPFIEGAERFLLEWGLTCGDLSAASKALQIFELKGYTLPSEAIPTMLNSMQSVSTAMHERTDPSKKNNFNQWILRIAGDGMRTNFEAVVSWLYQCLILLRRHAISNLQVQVQPFSTRTPNRRSTFNRNSKKASAFKFELNDEPKKDEDKSILPPKTEAYQKKFKLRNSTINNQKFALKLNEMKENDSILIKTFWTAVSFLQCHSLEYSTLFISALKIVDLFMSKNQLVNLLKENKTCRIKSGLIPLLLGAKASDVYSINSIFTIISCILENDLVNLLSPKKNAACIAIIALLPWIWMRFNRQDVNTEYCSTLTNLISDQFDNEQKLAELKDALEQIGYYQSATPTAVLEAFKLLYNMIDIEDLQLVLRFFIQAAKIGTVSQKECIFILCDSIYDQFNHDVPKSLSDVISLITYYAVIDTSTQNSPYVLKFLRNLAQHNEYATTPPVMPTGRTFTLFPEMEIASYYYNEYETADDKETESNDHDYHLKYDRSKLSEWEPNSAGVFADYSLYPPLLITDPGFNGSEFLKGIKKAIDKIVTVPFNKWYDQLFKAQLQNVTTSIQIKSERFASVEVQAGEFIANFTEDMGSDNKTRPRKLTPDKRRWQAIFEDISNLENDESFDFAVLPDQFFISQAHIDSLVH</sequence>
<dbReference type="EMBL" id="JAPFFF010000003">
    <property type="protein sequence ID" value="KAK8893400.1"/>
    <property type="molecule type" value="Genomic_DNA"/>
</dbReference>
<dbReference type="Proteomes" id="UP001470230">
    <property type="component" value="Unassembled WGS sequence"/>
</dbReference>
<name>A0ABR2KQI0_9EUKA</name>
<gene>
    <name evidence="2" type="ORF">M9Y10_021820</name>
</gene>
<feature type="region of interest" description="Disordered" evidence="1">
    <location>
        <begin position="1486"/>
        <end position="1512"/>
    </location>
</feature>
<keyword evidence="3" id="KW-1185">Reference proteome</keyword>
<comment type="caution">
    <text evidence="2">The sequence shown here is derived from an EMBL/GenBank/DDBJ whole genome shotgun (WGS) entry which is preliminary data.</text>
</comment>
<protein>
    <recommendedName>
        <fullName evidence="4">Non-specific serine/threonine protein kinase</fullName>
    </recommendedName>
</protein>
<proteinExistence type="predicted"/>
<organism evidence="2 3">
    <name type="scientific">Tritrichomonas musculus</name>
    <dbReference type="NCBI Taxonomy" id="1915356"/>
    <lineage>
        <taxon>Eukaryota</taxon>
        <taxon>Metamonada</taxon>
        <taxon>Parabasalia</taxon>
        <taxon>Tritrichomonadida</taxon>
        <taxon>Tritrichomonadidae</taxon>
        <taxon>Tritrichomonas</taxon>
    </lineage>
</organism>